<name>A0ABQ9HBE0_9NEOP</name>
<dbReference type="EMBL" id="JARBHB010000006">
    <property type="protein sequence ID" value="KAJ8881589.1"/>
    <property type="molecule type" value="Genomic_DNA"/>
</dbReference>
<accession>A0ABQ9HBE0</accession>
<feature type="region of interest" description="Disordered" evidence="1">
    <location>
        <begin position="147"/>
        <end position="193"/>
    </location>
</feature>
<gene>
    <name evidence="2" type="ORF">PR048_018074</name>
</gene>
<evidence type="ECO:0000313" key="2">
    <source>
        <dbReference type="EMBL" id="KAJ8881589.1"/>
    </source>
</evidence>
<proteinExistence type="predicted"/>
<feature type="compositionally biased region" description="Basic and acidic residues" evidence="1">
    <location>
        <begin position="147"/>
        <end position="160"/>
    </location>
</feature>
<sequence>MEFCVVADGANEQVLNSDVAFEHALIFMISMAWDTPTHLHPKSRGQEHTQSNRHKEDSEQHETAKNGNRRKSTTGYATETVYVASHWPPADQKEAVIGHLHRSQRHFPVLRCALLHPIVVKRFGRLLTARSLEPMREGEVNVEWRRNERVGETGDPRDDPPTNGIVRNDSHLRKSGDPAGKLNPVRLGGRRVC</sequence>
<protein>
    <submittedName>
        <fullName evidence="2">Uncharacterized protein</fullName>
    </submittedName>
</protein>
<feature type="region of interest" description="Disordered" evidence="1">
    <location>
        <begin position="38"/>
        <end position="75"/>
    </location>
</feature>
<organism evidence="2 3">
    <name type="scientific">Dryococelus australis</name>
    <dbReference type="NCBI Taxonomy" id="614101"/>
    <lineage>
        <taxon>Eukaryota</taxon>
        <taxon>Metazoa</taxon>
        <taxon>Ecdysozoa</taxon>
        <taxon>Arthropoda</taxon>
        <taxon>Hexapoda</taxon>
        <taxon>Insecta</taxon>
        <taxon>Pterygota</taxon>
        <taxon>Neoptera</taxon>
        <taxon>Polyneoptera</taxon>
        <taxon>Phasmatodea</taxon>
        <taxon>Verophasmatodea</taxon>
        <taxon>Anareolatae</taxon>
        <taxon>Phasmatidae</taxon>
        <taxon>Eurycanthinae</taxon>
        <taxon>Dryococelus</taxon>
    </lineage>
</organism>
<evidence type="ECO:0000313" key="3">
    <source>
        <dbReference type="Proteomes" id="UP001159363"/>
    </source>
</evidence>
<evidence type="ECO:0000256" key="1">
    <source>
        <dbReference type="SAM" id="MobiDB-lite"/>
    </source>
</evidence>
<feature type="compositionally biased region" description="Basic and acidic residues" evidence="1">
    <location>
        <begin position="53"/>
        <end position="64"/>
    </location>
</feature>
<reference evidence="2 3" key="1">
    <citation type="submission" date="2023-02" db="EMBL/GenBank/DDBJ databases">
        <title>LHISI_Scaffold_Assembly.</title>
        <authorList>
            <person name="Stuart O.P."/>
            <person name="Cleave R."/>
            <person name="Magrath M.J.L."/>
            <person name="Mikheyev A.S."/>
        </authorList>
    </citation>
    <scope>NUCLEOTIDE SEQUENCE [LARGE SCALE GENOMIC DNA]</scope>
    <source>
        <strain evidence="2">Daus_M_001</strain>
        <tissue evidence="2">Leg muscle</tissue>
    </source>
</reference>
<keyword evidence="3" id="KW-1185">Reference proteome</keyword>
<comment type="caution">
    <text evidence="2">The sequence shown here is derived from an EMBL/GenBank/DDBJ whole genome shotgun (WGS) entry which is preliminary data.</text>
</comment>
<dbReference type="Proteomes" id="UP001159363">
    <property type="component" value="Chromosome 5"/>
</dbReference>